<dbReference type="InterPro" id="IPR036915">
    <property type="entry name" value="Cyclin-like_sf"/>
</dbReference>
<dbReference type="SMART" id="SM00385">
    <property type="entry name" value="CYCLIN"/>
    <property type="match status" value="2"/>
</dbReference>
<evidence type="ECO:0000313" key="10">
    <source>
        <dbReference type="EMBL" id="KAK9993154.1"/>
    </source>
</evidence>
<dbReference type="EMBL" id="JAZDWU010000008">
    <property type="protein sequence ID" value="KAK9993154.1"/>
    <property type="molecule type" value="Genomic_DNA"/>
</dbReference>
<dbReference type="Pfam" id="PF00134">
    <property type="entry name" value="Cyclin_N"/>
    <property type="match status" value="1"/>
</dbReference>
<sequence>MAIIAKLLGFFKNKVHHHSDNNNVAPDQEQEESMYAFYKRIETQNRPSTDFLSFQPQLSVYARNSLVDWLTSLHFSLDLFQPTLFLAVNIVDRFLSVEVVSSEHDLKQVAIVALVIACKFEENWSPSALTLMEEDEDGYGSTYYSQQQIDAIEINILQKLGWKLLVPTIHSFLVEIFESCGYRDQDFKDMAFFFGEVALNNYHATISYSPSTLAVSAIYATMCVLKESQSSKLKFLNTNQSHSIGEVAFCAGMLQRLASMALTGKLMRTLAEKYSDQILLLHPKK</sequence>
<comment type="similarity">
    <text evidence="1">Belongs to the cyclin family. Cyclin AB subfamily.</text>
</comment>
<dbReference type="GO" id="GO:0051301">
    <property type="term" value="P:cell division"/>
    <property type="evidence" value="ECO:0007669"/>
    <property type="project" value="UniProtKB-KW"/>
</dbReference>
<dbReference type="PIRSF" id="PIRSF001771">
    <property type="entry name" value="Cyclin_A_B_D_E"/>
    <property type="match status" value="1"/>
</dbReference>
<feature type="domain" description="Cyclin C-terminal" evidence="9">
    <location>
        <begin position="167"/>
        <end position="283"/>
    </location>
</feature>
<feature type="domain" description="Cyclin-like" evidence="8">
    <location>
        <begin position="68"/>
        <end position="158"/>
    </location>
</feature>
<keyword evidence="3" id="KW-0132">Cell division</keyword>
<evidence type="ECO:0000259" key="9">
    <source>
        <dbReference type="SMART" id="SM01332"/>
    </source>
</evidence>
<dbReference type="GO" id="GO:0016538">
    <property type="term" value="F:cyclin-dependent protein serine/threonine kinase regulator activity"/>
    <property type="evidence" value="ECO:0007669"/>
    <property type="project" value="InterPro"/>
</dbReference>
<dbReference type="PANTHER" id="PTHR10177">
    <property type="entry name" value="CYCLINS"/>
    <property type="match status" value="1"/>
</dbReference>
<dbReference type="AlphaFoldDB" id="A0AAW2C8B1"/>
<evidence type="ECO:0000256" key="6">
    <source>
        <dbReference type="ARBA" id="ARBA00032263"/>
    </source>
</evidence>
<dbReference type="SMART" id="SM01332">
    <property type="entry name" value="Cyclin_C"/>
    <property type="match status" value="1"/>
</dbReference>
<dbReference type="InterPro" id="IPR048258">
    <property type="entry name" value="Cyclins_cyclin-box"/>
</dbReference>
<evidence type="ECO:0000256" key="5">
    <source>
        <dbReference type="ARBA" id="ARBA00023306"/>
    </source>
</evidence>
<feature type="domain" description="Cyclin-like" evidence="8">
    <location>
        <begin position="171"/>
        <end position="256"/>
    </location>
</feature>
<evidence type="ECO:0000313" key="11">
    <source>
        <dbReference type="Proteomes" id="UP001459277"/>
    </source>
</evidence>
<reference evidence="10 11" key="1">
    <citation type="submission" date="2024-01" db="EMBL/GenBank/DDBJ databases">
        <title>A telomere-to-telomere, gap-free genome of sweet tea (Lithocarpus litseifolius).</title>
        <authorList>
            <person name="Zhou J."/>
        </authorList>
    </citation>
    <scope>NUCLEOTIDE SEQUENCE [LARGE SCALE GENOMIC DNA]</scope>
    <source>
        <strain evidence="10">Zhou-2022a</strain>
        <tissue evidence="10">Leaf</tissue>
    </source>
</reference>
<evidence type="ECO:0000259" key="8">
    <source>
        <dbReference type="SMART" id="SM00385"/>
    </source>
</evidence>
<protein>
    <recommendedName>
        <fullName evidence="6">B-like cyclin</fullName>
    </recommendedName>
</protein>
<keyword evidence="11" id="KW-1185">Reference proteome</keyword>
<gene>
    <name evidence="10" type="ORF">SO802_022857</name>
</gene>
<comment type="caution">
    <text evidence="10">The sequence shown here is derived from an EMBL/GenBank/DDBJ whole genome shotgun (WGS) entry which is preliminary data.</text>
</comment>
<dbReference type="InterPro" id="IPR006671">
    <property type="entry name" value="Cyclin_N"/>
</dbReference>
<dbReference type="GO" id="GO:0044772">
    <property type="term" value="P:mitotic cell cycle phase transition"/>
    <property type="evidence" value="ECO:0007669"/>
    <property type="project" value="InterPro"/>
</dbReference>
<evidence type="ECO:0000256" key="7">
    <source>
        <dbReference type="RuleBase" id="RU000383"/>
    </source>
</evidence>
<evidence type="ECO:0000256" key="3">
    <source>
        <dbReference type="ARBA" id="ARBA00022618"/>
    </source>
</evidence>
<dbReference type="InterPro" id="IPR039361">
    <property type="entry name" value="Cyclin"/>
</dbReference>
<keyword evidence="4 7" id="KW-0195">Cyclin</keyword>
<comment type="subunit">
    <text evidence="2">Interacts with the CDC2 protein kinase to form a serine/threonine kinase holoenzyme complex also known as maturation promoting factor (MPF). The cyclin subunit imparts substrate specificity to the complex.</text>
</comment>
<dbReference type="Gene3D" id="1.10.472.10">
    <property type="entry name" value="Cyclin-like"/>
    <property type="match status" value="2"/>
</dbReference>
<dbReference type="InterPro" id="IPR004367">
    <property type="entry name" value="Cyclin_C-dom"/>
</dbReference>
<dbReference type="PROSITE" id="PS00292">
    <property type="entry name" value="CYCLINS"/>
    <property type="match status" value="1"/>
</dbReference>
<proteinExistence type="inferred from homology"/>
<dbReference type="InterPro" id="IPR046965">
    <property type="entry name" value="Cyclin_A/B-like"/>
</dbReference>
<evidence type="ECO:0000256" key="4">
    <source>
        <dbReference type="ARBA" id="ARBA00023127"/>
    </source>
</evidence>
<organism evidence="10 11">
    <name type="scientific">Lithocarpus litseifolius</name>
    <dbReference type="NCBI Taxonomy" id="425828"/>
    <lineage>
        <taxon>Eukaryota</taxon>
        <taxon>Viridiplantae</taxon>
        <taxon>Streptophyta</taxon>
        <taxon>Embryophyta</taxon>
        <taxon>Tracheophyta</taxon>
        <taxon>Spermatophyta</taxon>
        <taxon>Magnoliopsida</taxon>
        <taxon>eudicotyledons</taxon>
        <taxon>Gunneridae</taxon>
        <taxon>Pentapetalae</taxon>
        <taxon>rosids</taxon>
        <taxon>fabids</taxon>
        <taxon>Fagales</taxon>
        <taxon>Fagaceae</taxon>
        <taxon>Lithocarpus</taxon>
    </lineage>
</organism>
<dbReference type="InterPro" id="IPR013763">
    <property type="entry name" value="Cyclin-like_dom"/>
</dbReference>
<dbReference type="Pfam" id="PF02984">
    <property type="entry name" value="Cyclin_C"/>
    <property type="match status" value="1"/>
</dbReference>
<dbReference type="Proteomes" id="UP001459277">
    <property type="component" value="Unassembled WGS sequence"/>
</dbReference>
<dbReference type="SUPFAM" id="SSF47954">
    <property type="entry name" value="Cyclin-like"/>
    <property type="match status" value="2"/>
</dbReference>
<evidence type="ECO:0000256" key="2">
    <source>
        <dbReference type="ARBA" id="ARBA00011177"/>
    </source>
</evidence>
<name>A0AAW2C8B1_9ROSI</name>
<accession>A0AAW2C8B1</accession>
<evidence type="ECO:0000256" key="1">
    <source>
        <dbReference type="ARBA" id="ARBA00006955"/>
    </source>
</evidence>
<keyword evidence="5" id="KW-0131">Cell cycle</keyword>